<sequence>MRLGGLTGTTQLGAHCCPHSSLASQSRRQASRRCKKIVLYATESGVAQQQAVSQGSSLAVAAARNVPASTSAADSAIEFANAAVLEAGLQRSERLKQCRSWQEVLRTAAASANELTSPNIAVALKLLANMARNGGRAAMEGITSHPDFTLLLRRGLVVMYGCHNRDLANSLWSLAVLHHNDLPLMSVLTDQASRAVDTLNAKDLALITWSYATLRAPPGQLLEALALAAMQKIDEFEPQGLSMLVHSFAMLEYNPGNLLSAVAQRMEDTLPAFNSQAVANIMLAMGKLKFFSASLCAAVDQHVAQQISGYRPQEVCNLLWAFVTFAYVPVETLAAFQAAQLSHGADERLKGMDCASLIWAFASLGFQPQPALIERLCEMAAGQMAFMKQQETCNMLWGLAVLGACEVPIFQMLAQSIIRAYSPRRPDARVLRQLFQARMLAECSGVSLDLPEDMRQSAATYWMQSVLANPMSTSHRNVAQFMKRIRLAHVSKQPTKDGLLSIDLALQQTSDKPIAIQVTGPHETAVNTGEPLGQARSEKRLLEARGWTVVYLPTSRWPPKGSGTVKQAILSQLLSPHGVVVPQHEEGDAETGRATCE</sequence>
<reference evidence="2 3" key="1">
    <citation type="journal article" date="2024" name="Nat. Commun.">
        <title>Phylogenomics reveals the evolutionary origins of lichenization in chlorophyte algae.</title>
        <authorList>
            <person name="Puginier C."/>
            <person name="Libourel C."/>
            <person name="Otte J."/>
            <person name="Skaloud P."/>
            <person name="Haon M."/>
            <person name="Grisel S."/>
            <person name="Petersen M."/>
            <person name="Berrin J.G."/>
            <person name="Delaux P.M."/>
            <person name="Dal Grande F."/>
            <person name="Keller J."/>
        </authorList>
    </citation>
    <scope>NUCLEOTIDE SEQUENCE [LARGE SCALE GENOMIC DNA]</scope>
    <source>
        <strain evidence="2 3">SAG 2043</strain>
    </source>
</reference>
<proteinExistence type="predicted"/>
<dbReference type="PANTHER" id="PTHR21228:SF40">
    <property type="entry name" value="LD45607P"/>
    <property type="match status" value="1"/>
</dbReference>
<name>A0AAW1Q4Y8_9CHLO</name>
<dbReference type="InterPro" id="IPR050870">
    <property type="entry name" value="FAST_kinase"/>
</dbReference>
<dbReference type="GO" id="GO:0005759">
    <property type="term" value="C:mitochondrial matrix"/>
    <property type="evidence" value="ECO:0007669"/>
    <property type="project" value="TreeGrafter"/>
</dbReference>
<comment type="caution">
    <text evidence="2">The sequence shown here is derived from an EMBL/GenBank/DDBJ whole genome shotgun (WGS) entry which is preliminary data.</text>
</comment>
<keyword evidence="3" id="KW-1185">Reference proteome</keyword>
<gene>
    <name evidence="2" type="ORF">WJX72_011808</name>
</gene>
<evidence type="ECO:0000259" key="1">
    <source>
        <dbReference type="Pfam" id="PF26188"/>
    </source>
</evidence>
<dbReference type="GO" id="GO:0003723">
    <property type="term" value="F:RNA binding"/>
    <property type="evidence" value="ECO:0007669"/>
    <property type="project" value="TreeGrafter"/>
</dbReference>
<dbReference type="AlphaFoldDB" id="A0AAW1Q4Y8"/>
<feature type="domain" description="RNA-editing substrate-binding complex 6 protein" evidence="1">
    <location>
        <begin position="183"/>
        <end position="327"/>
    </location>
</feature>
<dbReference type="GO" id="GO:0000963">
    <property type="term" value="P:mitochondrial RNA processing"/>
    <property type="evidence" value="ECO:0007669"/>
    <property type="project" value="TreeGrafter"/>
</dbReference>
<dbReference type="Pfam" id="PF26188">
    <property type="entry name" value="RESC6"/>
    <property type="match status" value="1"/>
</dbReference>
<dbReference type="InterPro" id="IPR058917">
    <property type="entry name" value="RESC6_dom"/>
</dbReference>
<dbReference type="GO" id="GO:0035770">
    <property type="term" value="C:ribonucleoprotein granule"/>
    <property type="evidence" value="ECO:0007669"/>
    <property type="project" value="TreeGrafter"/>
</dbReference>
<accession>A0AAW1Q4Y8</accession>
<organism evidence="2 3">
    <name type="scientific">[Myrmecia] bisecta</name>
    <dbReference type="NCBI Taxonomy" id="41462"/>
    <lineage>
        <taxon>Eukaryota</taxon>
        <taxon>Viridiplantae</taxon>
        <taxon>Chlorophyta</taxon>
        <taxon>core chlorophytes</taxon>
        <taxon>Trebouxiophyceae</taxon>
        <taxon>Trebouxiales</taxon>
        <taxon>Trebouxiaceae</taxon>
        <taxon>Myrmecia</taxon>
    </lineage>
</organism>
<protein>
    <recommendedName>
        <fullName evidence="1">RNA-editing substrate-binding complex 6 protein domain-containing protein</fullName>
    </recommendedName>
</protein>
<dbReference type="Proteomes" id="UP001489004">
    <property type="component" value="Unassembled WGS sequence"/>
</dbReference>
<dbReference type="PANTHER" id="PTHR21228">
    <property type="entry name" value="FAST LEU-RICH DOMAIN-CONTAINING"/>
    <property type="match status" value="1"/>
</dbReference>
<evidence type="ECO:0000313" key="3">
    <source>
        <dbReference type="Proteomes" id="UP001489004"/>
    </source>
</evidence>
<dbReference type="EMBL" id="JALJOR010000006">
    <property type="protein sequence ID" value="KAK9815911.1"/>
    <property type="molecule type" value="Genomic_DNA"/>
</dbReference>
<dbReference type="GO" id="GO:0044528">
    <property type="term" value="P:regulation of mitochondrial mRNA stability"/>
    <property type="evidence" value="ECO:0007669"/>
    <property type="project" value="TreeGrafter"/>
</dbReference>
<evidence type="ECO:0000313" key="2">
    <source>
        <dbReference type="EMBL" id="KAK9815911.1"/>
    </source>
</evidence>